<accession>A0A815GDB8</accession>
<sequence length="927" mass="105166">MRSSYKYERQREVICLSIEESDRSLAFIVLITGIVGGLLIVFSILLLYKYCVNRKHLRETAQMKLLYETLHPAMILDSNRICRRGMDFIPPLEPRRSNPLDRYQLTQNQWQIPSSKPSSLDYHENHEQNGNTQHNPTLYENVSNDEKPAENYLQVDPRCYVRQNSTSSVILQKRSETPRLEKGHSINIDTRPSETSSSLSPYRQSSFDVTLAYHTPTQQPSTPSSIISTPQEMFFTPRGSSLSVHGNSPTNTPQGSQHLLPPVAIISKKPTPIGKKDLTAQVNSSGKSPNKQNFTQTSTSTRSSVVQREHEHCRSLEHPTAANSSSVDKQSRSFDAANLLRPVSHRSEAVVNRRTKSYECAEEHHSSSPVAPPPIIIKIPDMSQLVQAAQLEHKNRKDFWRFHRSHDIEDQRHQVEQTSPDDLFTSTSIDSSGGIRSPKKTKNENPNDDNPNYEHRRKSSSNLLLPPPEVRRQALRRTFEKRRNCINQSNAKREEQLNNKPTSDFSKLLTNLTCRSENSSFDRSLETDFDMQSDTSSRGQNDHFTSIESSGNEYNISEMNSQHLKIQPTQQDDSAYKSFESQNQTLSLDWMSTDGGESVIFIPQSSIKQRSVDIKDLEEDLNENQHNLSQNQYLSPNKSISLSASFHRTASKKRREFSKDKRHASSNVILPSTKTPDEHELSLNQTLRVRSADLRRSKSNEADVLDYSINSLDTDVSSHSIPIRTNITPNPRHLFQKSPSVSVSSPTESFRSKRGSISFDYPTVPINSPSPSSPVVPIITATSGTKPRLKFSLVRDPTTSSLGSPSSNNSMLLLNDNTIDEKTDRIINEFLKQDNHQRAPIRQQTFDETNHQRTKQQTRTTFIKQRPHSFIQSDFHSEYPSTHLTDQEKYKCEDQSISSQTSNFLRRENGLAFGSPSIIVTGYDSGS</sequence>
<evidence type="ECO:0000256" key="2">
    <source>
        <dbReference type="SAM" id="Phobius"/>
    </source>
</evidence>
<name>A0A815GDB8_ADIRI</name>
<feature type="compositionally biased region" description="Polar residues" evidence="1">
    <location>
        <begin position="238"/>
        <end position="257"/>
    </location>
</feature>
<proteinExistence type="predicted"/>
<dbReference type="Proteomes" id="UP000663828">
    <property type="component" value="Unassembled WGS sequence"/>
</dbReference>
<feature type="region of interest" description="Disordered" evidence="1">
    <location>
        <begin position="410"/>
        <end position="469"/>
    </location>
</feature>
<feature type="region of interest" description="Disordered" evidence="1">
    <location>
        <begin position="347"/>
        <end position="374"/>
    </location>
</feature>
<feature type="transmembrane region" description="Helical" evidence="2">
    <location>
        <begin position="25"/>
        <end position="48"/>
    </location>
</feature>
<feature type="region of interest" description="Disordered" evidence="1">
    <location>
        <begin position="172"/>
        <end position="201"/>
    </location>
</feature>
<keyword evidence="4" id="KW-1185">Reference proteome</keyword>
<feature type="region of interest" description="Disordered" evidence="1">
    <location>
        <begin position="723"/>
        <end position="754"/>
    </location>
</feature>
<reference evidence="3" key="1">
    <citation type="submission" date="2021-02" db="EMBL/GenBank/DDBJ databases">
        <authorList>
            <person name="Nowell W R."/>
        </authorList>
    </citation>
    <scope>NUCLEOTIDE SEQUENCE</scope>
</reference>
<feature type="compositionally biased region" description="Polar residues" evidence="1">
    <location>
        <begin position="530"/>
        <end position="547"/>
    </location>
</feature>
<feature type="compositionally biased region" description="Polar residues" evidence="1">
    <location>
        <begin position="128"/>
        <end position="142"/>
    </location>
</feature>
<feature type="region of interest" description="Disordered" evidence="1">
    <location>
        <begin position="112"/>
        <end position="143"/>
    </location>
</feature>
<keyword evidence="2" id="KW-1133">Transmembrane helix</keyword>
<feature type="compositionally biased region" description="Basic and acidic residues" evidence="1">
    <location>
        <begin position="356"/>
        <end position="366"/>
    </location>
</feature>
<evidence type="ECO:0000313" key="3">
    <source>
        <dbReference type="EMBL" id="CAF1337071.1"/>
    </source>
</evidence>
<gene>
    <name evidence="3" type="ORF">XAT740_LOCUS30747</name>
</gene>
<evidence type="ECO:0000256" key="1">
    <source>
        <dbReference type="SAM" id="MobiDB-lite"/>
    </source>
</evidence>
<protein>
    <submittedName>
        <fullName evidence="3">Uncharacterized protein</fullName>
    </submittedName>
</protein>
<feature type="compositionally biased region" description="Basic and acidic residues" evidence="1">
    <location>
        <begin position="173"/>
        <end position="184"/>
    </location>
</feature>
<feature type="compositionally biased region" description="Low complexity" evidence="1">
    <location>
        <begin position="295"/>
        <end position="306"/>
    </location>
</feature>
<feature type="compositionally biased region" description="Polar residues" evidence="1">
    <location>
        <begin position="416"/>
        <end position="431"/>
    </location>
</feature>
<feature type="compositionally biased region" description="Polar residues" evidence="1">
    <location>
        <begin position="280"/>
        <end position="294"/>
    </location>
</feature>
<keyword evidence="2" id="KW-0472">Membrane</keyword>
<dbReference type="EMBL" id="CAJNOR010002760">
    <property type="protein sequence ID" value="CAF1337071.1"/>
    <property type="molecule type" value="Genomic_DNA"/>
</dbReference>
<evidence type="ECO:0000313" key="4">
    <source>
        <dbReference type="Proteomes" id="UP000663828"/>
    </source>
</evidence>
<feature type="compositionally biased region" description="Polar residues" evidence="1">
    <location>
        <begin position="187"/>
        <end position="201"/>
    </location>
</feature>
<feature type="region of interest" description="Disordered" evidence="1">
    <location>
        <begin position="481"/>
        <end position="504"/>
    </location>
</feature>
<feature type="compositionally biased region" description="Basic and acidic residues" evidence="1">
    <location>
        <begin position="307"/>
        <end position="317"/>
    </location>
</feature>
<feature type="region of interest" description="Disordered" evidence="1">
    <location>
        <begin position="236"/>
        <end position="330"/>
    </location>
</feature>
<feature type="region of interest" description="Disordered" evidence="1">
    <location>
        <begin position="520"/>
        <end position="547"/>
    </location>
</feature>
<comment type="caution">
    <text evidence="3">The sequence shown here is derived from an EMBL/GenBank/DDBJ whole genome shotgun (WGS) entry which is preliminary data.</text>
</comment>
<organism evidence="3 4">
    <name type="scientific">Adineta ricciae</name>
    <name type="common">Rotifer</name>
    <dbReference type="NCBI Taxonomy" id="249248"/>
    <lineage>
        <taxon>Eukaryota</taxon>
        <taxon>Metazoa</taxon>
        <taxon>Spiralia</taxon>
        <taxon>Gnathifera</taxon>
        <taxon>Rotifera</taxon>
        <taxon>Eurotatoria</taxon>
        <taxon>Bdelloidea</taxon>
        <taxon>Adinetida</taxon>
        <taxon>Adinetidae</taxon>
        <taxon>Adineta</taxon>
    </lineage>
</organism>
<dbReference type="AlphaFoldDB" id="A0A815GDB8"/>
<keyword evidence="2" id="KW-0812">Transmembrane</keyword>